<proteinExistence type="predicted"/>
<dbReference type="PANTHER" id="PTHR30349">
    <property type="entry name" value="PHAGE INTEGRASE-RELATED"/>
    <property type="match status" value="1"/>
</dbReference>
<gene>
    <name evidence="3" type="ORF">UFOPK3444_01665</name>
</gene>
<dbReference type="InterPro" id="IPR050090">
    <property type="entry name" value="Tyrosine_recombinase_XerCD"/>
</dbReference>
<dbReference type="AlphaFoldDB" id="A0A6J7EQJ1"/>
<dbReference type="CDD" id="cd00798">
    <property type="entry name" value="INT_XerDC_C"/>
    <property type="match status" value="1"/>
</dbReference>
<dbReference type="GO" id="GO:0015074">
    <property type="term" value="P:DNA integration"/>
    <property type="evidence" value="ECO:0007669"/>
    <property type="project" value="InterPro"/>
</dbReference>
<sequence>MDQNPAELLSAPRRVKRLPDVLRGDEVASLLERIPATTPLELRDRAMFEIAYGGGLRAAELVDLDVNSIDFDGESIRVEGKGSKTRLVPIGEPAVKATADWLTKGRKPLSEGDTPALFLTRSGKRLSTSDVRRRLSGWASRAGLPPGTHPHMLRHSFATHLLDGGADLRAIQELLGHSSISTTQIYTRVEKERLRTAYRQAHPRA</sequence>
<dbReference type="InterPro" id="IPR013762">
    <property type="entry name" value="Integrase-like_cat_sf"/>
</dbReference>
<dbReference type="GO" id="GO:0006310">
    <property type="term" value="P:DNA recombination"/>
    <property type="evidence" value="ECO:0007669"/>
    <property type="project" value="UniProtKB-KW"/>
</dbReference>
<dbReference type="PANTHER" id="PTHR30349:SF81">
    <property type="entry name" value="TYROSINE RECOMBINASE XERC"/>
    <property type="match status" value="1"/>
</dbReference>
<evidence type="ECO:0000256" key="1">
    <source>
        <dbReference type="ARBA" id="ARBA00023172"/>
    </source>
</evidence>
<dbReference type="InterPro" id="IPR011010">
    <property type="entry name" value="DNA_brk_join_enz"/>
</dbReference>
<protein>
    <submittedName>
        <fullName evidence="3">Unannotated protein</fullName>
    </submittedName>
</protein>
<name>A0A6J7EQJ1_9ZZZZ</name>
<dbReference type="Pfam" id="PF00589">
    <property type="entry name" value="Phage_integrase"/>
    <property type="match status" value="1"/>
</dbReference>
<feature type="domain" description="Tyr recombinase" evidence="2">
    <location>
        <begin position="17"/>
        <end position="199"/>
    </location>
</feature>
<keyword evidence="1" id="KW-0233">DNA recombination</keyword>
<accession>A0A6J7EQJ1</accession>
<dbReference type="GO" id="GO:0003677">
    <property type="term" value="F:DNA binding"/>
    <property type="evidence" value="ECO:0007669"/>
    <property type="project" value="InterPro"/>
</dbReference>
<dbReference type="InterPro" id="IPR002104">
    <property type="entry name" value="Integrase_catalytic"/>
</dbReference>
<reference evidence="3" key="1">
    <citation type="submission" date="2020-05" db="EMBL/GenBank/DDBJ databases">
        <authorList>
            <person name="Chiriac C."/>
            <person name="Salcher M."/>
            <person name="Ghai R."/>
            <person name="Kavagutti S V."/>
        </authorList>
    </citation>
    <scope>NUCLEOTIDE SEQUENCE</scope>
</reference>
<dbReference type="PROSITE" id="PS51898">
    <property type="entry name" value="TYR_RECOMBINASE"/>
    <property type="match status" value="1"/>
</dbReference>
<dbReference type="EMBL" id="CAFBLU010000064">
    <property type="protein sequence ID" value="CAB4883395.1"/>
    <property type="molecule type" value="Genomic_DNA"/>
</dbReference>
<dbReference type="Gene3D" id="1.10.443.10">
    <property type="entry name" value="Intergrase catalytic core"/>
    <property type="match status" value="1"/>
</dbReference>
<organism evidence="3">
    <name type="scientific">freshwater metagenome</name>
    <dbReference type="NCBI Taxonomy" id="449393"/>
    <lineage>
        <taxon>unclassified sequences</taxon>
        <taxon>metagenomes</taxon>
        <taxon>ecological metagenomes</taxon>
    </lineage>
</organism>
<evidence type="ECO:0000313" key="3">
    <source>
        <dbReference type="EMBL" id="CAB4883395.1"/>
    </source>
</evidence>
<evidence type="ECO:0000259" key="2">
    <source>
        <dbReference type="PROSITE" id="PS51898"/>
    </source>
</evidence>
<dbReference type="SUPFAM" id="SSF56349">
    <property type="entry name" value="DNA breaking-rejoining enzymes"/>
    <property type="match status" value="1"/>
</dbReference>